<dbReference type="PANTHER" id="PTHR24223">
    <property type="entry name" value="ATP-BINDING CASSETTE SUB-FAMILY C"/>
    <property type="match status" value="1"/>
</dbReference>
<keyword evidence="14" id="KW-1185">Reference proteome</keyword>
<dbReference type="CDD" id="cd03244">
    <property type="entry name" value="ABCC_MRP_domain2"/>
    <property type="match status" value="2"/>
</dbReference>
<feature type="transmembrane region" description="Helical" evidence="9">
    <location>
        <begin position="402"/>
        <end position="425"/>
    </location>
</feature>
<dbReference type="GO" id="GO:0005524">
    <property type="term" value="F:ATP binding"/>
    <property type="evidence" value="ECO:0007669"/>
    <property type="project" value="UniProtKB-KW"/>
</dbReference>
<dbReference type="SUPFAM" id="SSF90123">
    <property type="entry name" value="ABC transporter transmembrane region"/>
    <property type="match status" value="4"/>
</dbReference>
<organism evidence="13 14">
    <name type="scientific">Blomia tropicalis</name>
    <name type="common">Mite</name>
    <dbReference type="NCBI Taxonomy" id="40697"/>
    <lineage>
        <taxon>Eukaryota</taxon>
        <taxon>Metazoa</taxon>
        <taxon>Ecdysozoa</taxon>
        <taxon>Arthropoda</taxon>
        <taxon>Chelicerata</taxon>
        <taxon>Arachnida</taxon>
        <taxon>Acari</taxon>
        <taxon>Acariformes</taxon>
        <taxon>Sarcoptiformes</taxon>
        <taxon>Astigmata</taxon>
        <taxon>Glycyphagoidea</taxon>
        <taxon>Echimyopodidae</taxon>
        <taxon>Blomia</taxon>
    </lineage>
</organism>
<feature type="transmembrane region" description="Helical" evidence="9">
    <location>
        <begin position="2210"/>
        <end position="2229"/>
    </location>
</feature>
<dbReference type="GO" id="GO:0016887">
    <property type="term" value="F:ATP hydrolysis activity"/>
    <property type="evidence" value="ECO:0007669"/>
    <property type="project" value="InterPro"/>
</dbReference>
<feature type="transmembrane region" description="Helical" evidence="9">
    <location>
        <begin position="1205"/>
        <end position="1224"/>
    </location>
</feature>
<dbReference type="Pfam" id="PF00069">
    <property type="entry name" value="Pkinase"/>
    <property type="match status" value="1"/>
</dbReference>
<accession>A0A9Q0MBI2</accession>
<dbReference type="InterPro" id="IPR050173">
    <property type="entry name" value="ABC_transporter_C-like"/>
</dbReference>
<reference evidence="13" key="1">
    <citation type="submission" date="2022-12" db="EMBL/GenBank/DDBJ databases">
        <title>Genome assemblies of Blomia tropicalis.</title>
        <authorList>
            <person name="Cui Y."/>
        </authorList>
    </citation>
    <scope>NUCLEOTIDE SEQUENCE</scope>
    <source>
        <tissue evidence="13">Adult mites</tissue>
    </source>
</reference>
<dbReference type="InterPro" id="IPR003439">
    <property type="entry name" value="ABC_transporter-like_ATP-bd"/>
</dbReference>
<evidence type="ECO:0000256" key="7">
    <source>
        <dbReference type="ARBA" id="ARBA00022989"/>
    </source>
</evidence>
<dbReference type="SUPFAM" id="SSF56112">
    <property type="entry name" value="Protein kinase-like (PK-like)"/>
    <property type="match status" value="1"/>
</dbReference>
<feature type="domain" description="ABC transporter" evidence="11">
    <location>
        <begin position="683"/>
        <end position="906"/>
    </location>
</feature>
<evidence type="ECO:0000256" key="1">
    <source>
        <dbReference type="ARBA" id="ARBA00004141"/>
    </source>
</evidence>
<protein>
    <submittedName>
        <fullName evidence="13">Uncharacterized protein</fullName>
    </submittedName>
</protein>
<evidence type="ECO:0000259" key="10">
    <source>
        <dbReference type="PROSITE" id="PS50011"/>
    </source>
</evidence>
<dbReference type="SUPFAM" id="SSF52540">
    <property type="entry name" value="P-loop containing nucleoside triphosphate hydrolases"/>
    <property type="match status" value="4"/>
</dbReference>
<feature type="transmembrane region" description="Helical" evidence="9">
    <location>
        <begin position="2337"/>
        <end position="2370"/>
    </location>
</feature>
<dbReference type="Proteomes" id="UP001142055">
    <property type="component" value="Chromosome 1"/>
</dbReference>
<feature type="transmembrane region" description="Helical" evidence="9">
    <location>
        <begin position="507"/>
        <end position="527"/>
    </location>
</feature>
<feature type="domain" description="ABC transmembrane type-1" evidence="12">
    <location>
        <begin position="1611"/>
        <end position="1870"/>
    </location>
</feature>
<comment type="similarity">
    <text evidence="2">Belongs to the ABC transporter superfamily. ABCC family. Conjugate transporter (TC 3.A.1.208) subfamily.</text>
</comment>
<feature type="transmembrane region" description="Helical" evidence="9">
    <location>
        <begin position="476"/>
        <end position="501"/>
    </location>
</feature>
<dbReference type="Pfam" id="PF00664">
    <property type="entry name" value="ABC_membrane"/>
    <property type="match status" value="4"/>
</dbReference>
<feature type="transmembrane region" description="Helical" evidence="9">
    <location>
        <begin position="1586"/>
        <end position="1607"/>
    </location>
</feature>
<feature type="transmembrane region" description="Helical" evidence="9">
    <location>
        <begin position="1118"/>
        <end position="1137"/>
    </location>
</feature>
<dbReference type="PROSITE" id="PS50929">
    <property type="entry name" value="ABC_TM1F"/>
    <property type="match status" value="4"/>
</dbReference>
<feature type="domain" description="Protein kinase" evidence="10">
    <location>
        <begin position="48"/>
        <end position="305"/>
    </location>
</feature>
<evidence type="ECO:0000313" key="14">
    <source>
        <dbReference type="Proteomes" id="UP001142055"/>
    </source>
</evidence>
<feature type="domain" description="ABC transmembrane type-1" evidence="12">
    <location>
        <begin position="375"/>
        <end position="634"/>
    </location>
</feature>
<dbReference type="PROSITE" id="PS50893">
    <property type="entry name" value="ABC_TRANSPORTER_2"/>
    <property type="match status" value="4"/>
</dbReference>
<dbReference type="FunFam" id="1.20.1560.10:FF:000026">
    <property type="entry name" value="Multidrug resistance-associated protein lethal(2)03659"/>
    <property type="match status" value="2"/>
</dbReference>
<evidence type="ECO:0000256" key="6">
    <source>
        <dbReference type="ARBA" id="ARBA00022840"/>
    </source>
</evidence>
<evidence type="ECO:0000256" key="3">
    <source>
        <dbReference type="ARBA" id="ARBA00022448"/>
    </source>
</evidence>
<dbReference type="GO" id="GO:0004672">
    <property type="term" value="F:protein kinase activity"/>
    <property type="evidence" value="ECO:0007669"/>
    <property type="project" value="InterPro"/>
</dbReference>
<feature type="transmembrane region" description="Helical" evidence="9">
    <location>
        <begin position="2465"/>
        <end position="2488"/>
    </location>
</feature>
<dbReference type="InterPro" id="IPR017871">
    <property type="entry name" value="ABC_transporter-like_CS"/>
</dbReference>
<feature type="transmembrane region" description="Helical" evidence="9">
    <location>
        <begin position="1638"/>
        <end position="1655"/>
    </location>
</feature>
<evidence type="ECO:0000259" key="11">
    <source>
        <dbReference type="PROSITE" id="PS50893"/>
    </source>
</evidence>
<feature type="transmembrane region" description="Helical" evidence="9">
    <location>
        <begin position="2257"/>
        <end position="2281"/>
    </location>
</feature>
<keyword evidence="8 9" id="KW-0472">Membrane</keyword>
<feature type="transmembrane region" description="Helical" evidence="9">
    <location>
        <begin position="1020"/>
        <end position="1044"/>
    </location>
</feature>
<keyword evidence="4 9" id="KW-0812">Transmembrane</keyword>
<dbReference type="PROSITE" id="PS00211">
    <property type="entry name" value="ABC_TRANSPORTER_1"/>
    <property type="match status" value="4"/>
</dbReference>
<feature type="transmembrane region" description="Helical" evidence="9">
    <location>
        <begin position="1716"/>
        <end position="1737"/>
    </location>
</feature>
<evidence type="ECO:0000259" key="12">
    <source>
        <dbReference type="PROSITE" id="PS50929"/>
    </source>
</evidence>
<keyword evidence="7 9" id="KW-1133">Transmembrane helix</keyword>
<feature type="domain" description="ABC transporter" evidence="11">
    <location>
        <begin position="2534"/>
        <end position="2767"/>
    </location>
</feature>
<gene>
    <name evidence="13" type="ORF">RDWZM_001159</name>
</gene>
<keyword evidence="5" id="KW-0547">Nucleotide-binding</keyword>
<dbReference type="InterPro" id="IPR027417">
    <property type="entry name" value="P-loop_NTPase"/>
</dbReference>
<feature type="domain" description="ABC transporter" evidence="11">
    <location>
        <begin position="1920"/>
        <end position="2143"/>
    </location>
</feature>
<dbReference type="Gene3D" id="1.20.1560.10">
    <property type="entry name" value="ABC transporter type 1, transmembrane domain"/>
    <property type="match status" value="4"/>
</dbReference>
<dbReference type="InterPro" id="IPR000719">
    <property type="entry name" value="Prot_kinase_dom"/>
</dbReference>
<evidence type="ECO:0000256" key="8">
    <source>
        <dbReference type="ARBA" id="ARBA00023136"/>
    </source>
</evidence>
<dbReference type="PROSITE" id="PS50011">
    <property type="entry name" value="PROTEIN_KINASE_DOM"/>
    <property type="match status" value="1"/>
</dbReference>
<dbReference type="FunFam" id="1.20.1560.10:FF:000014">
    <property type="entry name" value="Multidrug resistance-associated protein member 4"/>
    <property type="match status" value="2"/>
</dbReference>
<dbReference type="InterPro" id="IPR003593">
    <property type="entry name" value="AAA+_ATPase"/>
</dbReference>
<feature type="transmembrane region" description="Helical" evidence="9">
    <location>
        <begin position="2430"/>
        <end position="2453"/>
    </location>
</feature>
<feature type="transmembrane region" description="Helical" evidence="9">
    <location>
        <begin position="353"/>
        <end position="371"/>
    </location>
</feature>
<dbReference type="GO" id="GO:0016020">
    <property type="term" value="C:membrane"/>
    <property type="evidence" value="ECO:0007669"/>
    <property type="project" value="UniProtKB-SubCell"/>
</dbReference>
<feature type="transmembrane region" description="Helical" evidence="9">
    <location>
        <begin position="586"/>
        <end position="610"/>
    </location>
</feature>
<evidence type="ECO:0000256" key="4">
    <source>
        <dbReference type="ARBA" id="ARBA00022692"/>
    </source>
</evidence>
<dbReference type="FunFam" id="3.40.50.300:FF:001726">
    <property type="entry name" value="Multidrug resistance-associated protein 4"/>
    <property type="match status" value="2"/>
</dbReference>
<dbReference type="Gene3D" id="1.10.510.10">
    <property type="entry name" value="Transferase(Phosphotransferase) domain 1"/>
    <property type="match status" value="1"/>
</dbReference>
<proteinExistence type="inferred from homology"/>
<evidence type="ECO:0000256" key="9">
    <source>
        <dbReference type="SAM" id="Phobius"/>
    </source>
</evidence>
<dbReference type="GO" id="GO:0140359">
    <property type="term" value="F:ABC-type transporter activity"/>
    <property type="evidence" value="ECO:0007669"/>
    <property type="project" value="InterPro"/>
</dbReference>
<dbReference type="InterPro" id="IPR011009">
    <property type="entry name" value="Kinase-like_dom_sf"/>
</dbReference>
<dbReference type="InterPro" id="IPR011527">
    <property type="entry name" value="ABC1_TM_dom"/>
</dbReference>
<keyword evidence="3" id="KW-0813">Transport</keyword>
<keyword evidence="6" id="KW-0067">ATP-binding</keyword>
<dbReference type="InterPro" id="IPR036640">
    <property type="entry name" value="ABC1_TM_sf"/>
</dbReference>
<evidence type="ECO:0000256" key="2">
    <source>
        <dbReference type="ARBA" id="ARBA00009726"/>
    </source>
</evidence>
<comment type="subcellular location">
    <subcellularLocation>
        <location evidence="1">Membrane</location>
        <topology evidence="1">Multi-pass membrane protein</topology>
    </subcellularLocation>
</comment>
<dbReference type="SMART" id="SM00382">
    <property type="entry name" value="AAA"/>
    <property type="match status" value="4"/>
</dbReference>
<feature type="domain" description="ABC transmembrane type-1" evidence="12">
    <location>
        <begin position="979"/>
        <end position="1259"/>
    </location>
</feature>
<evidence type="ECO:0000313" key="13">
    <source>
        <dbReference type="EMBL" id="KAJ6222614.1"/>
    </source>
</evidence>
<dbReference type="FunFam" id="3.40.50.300:FF:000163">
    <property type="entry name" value="Multidrug resistance-associated protein member 4"/>
    <property type="match status" value="2"/>
</dbReference>
<feature type="domain" description="ABC transporter" evidence="11">
    <location>
        <begin position="1297"/>
        <end position="1530"/>
    </location>
</feature>
<dbReference type="SMART" id="SM00220">
    <property type="entry name" value="S_TKc"/>
    <property type="match status" value="1"/>
</dbReference>
<dbReference type="Gene3D" id="3.40.50.300">
    <property type="entry name" value="P-loop containing nucleotide triphosphate hydrolases"/>
    <property type="match status" value="4"/>
</dbReference>
<dbReference type="Pfam" id="PF00005">
    <property type="entry name" value="ABC_tran"/>
    <property type="match status" value="4"/>
</dbReference>
<feature type="transmembrane region" description="Helical" evidence="9">
    <location>
        <begin position="2391"/>
        <end position="2410"/>
    </location>
</feature>
<name>A0A9Q0MBI2_BLOTA</name>
<dbReference type="OMA" id="VFELNWP"/>
<comment type="caution">
    <text evidence="13">The sequence shown here is derived from an EMBL/GenBank/DDBJ whole genome shotgun (WGS) entry which is preliminary data.</text>
</comment>
<dbReference type="PANTHER" id="PTHR24223:SF456">
    <property type="entry name" value="MULTIDRUG RESISTANCE-ASSOCIATED PROTEIN LETHAL(2)03659"/>
    <property type="match status" value="1"/>
</dbReference>
<dbReference type="CDD" id="cd03250">
    <property type="entry name" value="ABCC_MRP_domain1"/>
    <property type="match status" value="2"/>
</dbReference>
<dbReference type="EMBL" id="JAPWDV010000001">
    <property type="protein sequence ID" value="KAJ6222614.1"/>
    <property type="molecule type" value="Genomic_DNA"/>
</dbReference>
<feature type="transmembrane region" description="Helical" evidence="9">
    <location>
        <begin position="1743"/>
        <end position="1763"/>
    </location>
</feature>
<evidence type="ECO:0000256" key="5">
    <source>
        <dbReference type="ARBA" id="ARBA00022741"/>
    </source>
</evidence>
<feature type="transmembrane region" description="Helical" evidence="9">
    <location>
        <begin position="1230"/>
        <end position="1251"/>
    </location>
</feature>
<feature type="domain" description="ABC transmembrane type-1" evidence="12">
    <location>
        <begin position="2216"/>
        <end position="2496"/>
    </location>
</feature>
<feature type="transmembrane region" description="Helical" evidence="9">
    <location>
        <begin position="1822"/>
        <end position="1845"/>
    </location>
</feature>
<sequence length="2794" mass="315847">MSTNSSLDVSNEGTSYAQTVGDLMRKYRPNNPIIDQTKIETYFNARNITVGERLINGPNSIVYIGRKANSDKQFLLKIILSKELEQMGGHILKRTVDYSRLGSQRSLIHVYEFNDINDDYCSLVVDYYPNGSLAKMLDANGGPLPEAIASKLFPVILQALGYLHLNKMAHRKLKLENILIDQQMQPVLCDFIDGIVLDDGRKNFETVHVNLIPYLAPEVLSEIPYDPVPADIWSLGVCLFIVLNDRLPFGVGDKPSSTYKYRSTVEGELSATVKKCLKEMLQYNVNKRATASSLQNELCYMWPLLAKAYRNNGLEMEDLPRCSVDDQTEVIMKQLVLNWQQERKKKNPRFNWTLFRTFAGSYVIPFSIFIFEEMVLNISQPLLLSRVIGYFSKDQNITFQDAALSALGVCMCTLIFCLMDHPTLIQLMRLGMRIRTATSSLIYQKALKLNQASIAKTQVGQIINIMANDMTRIDDFSIASIYFLIAPIQSITIILIVYSYFGLSCLAGIAVIFLYIPFQGLMGRLFAKVRLGVASLTDSRLRYMNEIIAGMRVIKMYCWERPFAERVANVRKNEVSKIRQSCYLKAINLSTFYVASRIILFVCFVVYVLLGNQLKAESVFVSMALFNTLRMNLTLYFPNAISQLAELNITCKRIQTFLLLDEIQESSRTMLNPNTDKNVESSIHIKQISAKWEKESKIPTFKNISLDLKAGDLLAVIGPIGSGKSSFLMSLLNELPVESGTIDIVGEMSYASQDAWSFNDSVRNNILFGMKYDKKWYNKVVDVCALRKDFELMPFGDKTLVGEKGVSLSGGQKARVNLARAIYRNADICLLDDPLSAVDSAVAEHIFEKCILNHLKDKIRILVTHQIQFIEKATKILVLKEGECLAYGTYEEITKIGIDFMDLLTESIEKNEEIKRVRSLSERSSISEISQDTFMQIDGNEFENDNLVELEDESFQRGGLSPRIYWEYIKAGSGPILQLTCIIFTVVSQSLFHGSDYFLTLWTNKNQMTENNDGYNLQDIIIYSGLIGGLFITTIIRSMSFFAICMRSSVRLHNNIFIRVLRAPVSFFDTNPAGRILNRFSKDIGNIDEKIPSVGYDVSLILLQAIGVIVTISYTINILLIPSAILFIIIIFFRQIYLKSARDIKRYDGLTRSPVYSHISTTINGLTSIRAYGEQNTFEKKFFTYLDDQSATWFVFFASSRAMGYLMDTCCSLFIFTVVGTVMLNEDIAGGTAGLIISSSLMIAGSMQYGVRQSAEFESQMISVERIVEYQDLEQESSPKSMKMPKPDANWPTKGEIIFDKMSLAYDLEEKPVLRNLECKIKGGEKIGIVGRTGAGKSSMIAALFRLTEPTGSIRIDGIDTQSVVLDDLRKKISIIPQDPVVFSGTVRYNLDPFSEYPDNELWSTLDKVQLRSQIDNLPGKLDAHIADGGSNLSVGQRQLICLARAILRRNRILVLDEATANVDHQTDNLIQKTIRSEFKSCTVLTIAHRLNTIIDCDRVLVLDAGQIVDFDTPYQLLNERSLFYELCHKTGHSIYMWPLLVKAIRQNGLQMEDLPHCSKDDKTENITKKLVENWKNDKMNKNPSFGWTLVRTFAKSYIVLFLIYFFEEMFLNISQPLLLSRVIRYFSNDTSITYQEAALSAFCMCMSAFAICLIDHSTYMQLQRLGMRVRTVSTSLMFKKILKLNQASLAQTQTGQIINIMANDMTRMDEFSFHWIYLIIAPIQSAAIIYIVWTYLGPSCLAGITVLLLYILFQALMGRLFAKVRLGVATLTDTRLRYMNEIIAGMRVIKMYCWERPFAKRVANVRKDEISKIRKSCYLKAINWSIFYVASRFILFVCFVAFVLMGNQLDAESVFVSMALFNTLRMNLTLAFPTAISQLAELKITCNRIQKFLLLDEIPFKSNLNKLNGNCEKQIKSSIRVKQIAAKWEKSSKIPTFKNISLDLKEGDLLIVIGPIGSGKSSFLMSLLNELPVDSGKIDIVGEMSYASQDAWSFNDSVRNNILFGMNYDEIWYNKVVDVCALRKDFKLMPFGDKTLVGEKGVSLSGGQKARVNLARAVYRNADICLLDDPLSAVDSAVAEHIFEECILNHLKDKIRILVTHQIQFIEKATKILVLKDGECLAYGTYKEIRKIGIDFMDLLTETIEKNEEIKRIRTISERTISISEISQDAIAIDSNGLESDKVLELEEETFQRGGIALKVYLEYIKAGAGPLLQLITIIFTVASQSLFHGSDYFLTYWTNKNQFIENNDEYNLQDIIIYSILIGALFLTTIVRSMSFFSICMRSSVRLHNNIFIRVLQAPVLFFDSNPAGRILNRFSKDLGNIDEKIPSVGYDVSLILFQAIGVIVTISVINCYLLIPSIVLVAIIMFLRQCYLKSARDIKRYDGITRSPVFSLVGTTIHGLASIRAYGEQDNFEKKFFDFQDDQTSTWFAFISTSQAMGYIMDVCCSMFLFIVVGTVVLTNDIVGGTAGLIISSTLMLNISTQYGIRQSAEFENQMTSVERIVEYQDLVQESSPKSVKMPKPDANWPTKGEIIFDKMSLSYDLEAKPVLRNLECKIKGGEKIGIVGRTGAGKSSMIAALFRLTEPTGSIRIDGIDTQSVVLDDLRKKISIIPQDPVVFSGTVRYNLDPFSEYGDDELWSTLDKVQLKSQIENLPGKLDAHIADGGSNLSVGQRQLICLARAILRRNRILVLDEATANVDHQTDSLIQNTIRSEFKSCTVLTIAHRLNTIIDCDRVLVLDAGQIAEFGTPYQLLNEQNLFYEMCHKTGPSMYDHLYQMAKLIHNKKITSYQSE</sequence>